<evidence type="ECO:0000259" key="1">
    <source>
        <dbReference type="Pfam" id="PF21834"/>
    </source>
</evidence>
<sequence length="84" mass="9608">MPIFFFCVRHGEDASVSNDGAEFADHNAAWKEMTGVCGDMIADVSRKLSENAEWQMELLDESKKPVFRIRLVAETLQDTDRDER</sequence>
<organism evidence="2 3">
    <name type="scientific">Bradyrhizobium lablabi</name>
    <dbReference type="NCBI Taxonomy" id="722472"/>
    <lineage>
        <taxon>Bacteria</taxon>
        <taxon>Pseudomonadati</taxon>
        <taxon>Pseudomonadota</taxon>
        <taxon>Alphaproteobacteria</taxon>
        <taxon>Hyphomicrobiales</taxon>
        <taxon>Nitrobacteraceae</taxon>
        <taxon>Bradyrhizobium</taxon>
    </lineage>
</organism>
<dbReference type="Pfam" id="PF21834">
    <property type="entry name" value="DUF6894"/>
    <property type="match status" value="1"/>
</dbReference>
<dbReference type="OrthoDB" id="7575967at2"/>
<evidence type="ECO:0000313" key="2">
    <source>
        <dbReference type="EMBL" id="KRR21210.1"/>
    </source>
</evidence>
<protein>
    <recommendedName>
        <fullName evidence="1">DUF6894 domain-containing protein</fullName>
    </recommendedName>
</protein>
<proteinExistence type="predicted"/>
<name>A0A0R3MMX0_9BRAD</name>
<evidence type="ECO:0000313" key="3">
    <source>
        <dbReference type="Proteomes" id="UP000051660"/>
    </source>
</evidence>
<feature type="domain" description="DUF6894" evidence="1">
    <location>
        <begin position="4"/>
        <end position="71"/>
    </location>
</feature>
<dbReference type="EMBL" id="LLYB01000082">
    <property type="protein sequence ID" value="KRR21210.1"/>
    <property type="molecule type" value="Genomic_DNA"/>
</dbReference>
<comment type="caution">
    <text evidence="2">The sequence shown here is derived from an EMBL/GenBank/DDBJ whole genome shotgun (WGS) entry which is preliminary data.</text>
</comment>
<reference evidence="2 3" key="1">
    <citation type="submission" date="2014-03" db="EMBL/GenBank/DDBJ databases">
        <title>Bradyrhizobium valentinum sp. nov., isolated from effective nodules of Lupinus mariae-josephae, a lupine endemic of basic-lime soils in Eastern Spain.</title>
        <authorList>
            <person name="Duran D."/>
            <person name="Rey L."/>
            <person name="Navarro A."/>
            <person name="Busquets A."/>
            <person name="Imperial J."/>
            <person name="Ruiz-Argueso T."/>
        </authorList>
    </citation>
    <scope>NUCLEOTIDE SEQUENCE [LARGE SCALE GENOMIC DNA]</scope>
    <source>
        <strain evidence="2 3">CCBAU 23086</strain>
    </source>
</reference>
<dbReference type="AlphaFoldDB" id="A0A0R3MMX0"/>
<dbReference type="RefSeq" id="WP_057860171.1">
    <property type="nucleotide sequence ID" value="NZ_LLYB01000082.1"/>
</dbReference>
<dbReference type="InterPro" id="IPR054189">
    <property type="entry name" value="DUF6894"/>
</dbReference>
<accession>A0A0R3MMX0</accession>
<dbReference type="Proteomes" id="UP000051660">
    <property type="component" value="Unassembled WGS sequence"/>
</dbReference>
<gene>
    <name evidence="2" type="ORF">CQ14_21820</name>
</gene>